<gene>
    <name evidence="3" type="ORF">SAMN04488117_11874</name>
</gene>
<evidence type="ECO:0000259" key="2">
    <source>
        <dbReference type="Pfam" id="PF25023"/>
    </source>
</evidence>
<dbReference type="InterPro" id="IPR056823">
    <property type="entry name" value="TEN-like_YD-shell"/>
</dbReference>
<sequence length="317" mass="34728">MNGAVGYLHKDQLGSVKLITAADGTLVKRSTYAPFGEATDEMLSLTKAEETKGFIGERYDADAGLQYLNARYYDPRLGLFIQPDWLDPTQQGVGTNRYAYSANDPVNLRDPGGNETTISIHEADESEKQLDNRVAIGRIHIRTTIAWDNDDREGFHMSDQEIMESVRQHGNIIDGVKTPQNPNGGKYVVTFDLDIVPDADTSYDMHVGPSGSRSNVMHRSGMGVNDKLLTLAPEASDWTVAHEFGHLAGANDHYENVARTLPNGTKEIISSRPQKGWAGEIMGAGATFDARSVNEMISSPYGPSDLAAGVTVRTWPW</sequence>
<dbReference type="AlphaFoldDB" id="A0A1G7TWE0"/>
<dbReference type="PANTHER" id="PTHR32305:SF15">
    <property type="entry name" value="PROTEIN RHSA-RELATED"/>
    <property type="match status" value="1"/>
</dbReference>
<dbReference type="EMBL" id="FNBL01000018">
    <property type="protein sequence ID" value="SDG38810.1"/>
    <property type="molecule type" value="Genomic_DNA"/>
</dbReference>
<evidence type="ECO:0000313" key="4">
    <source>
        <dbReference type="Proteomes" id="UP000182284"/>
    </source>
</evidence>
<dbReference type="NCBIfam" id="TIGR03696">
    <property type="entry name" value="Rhs_assc_core"/>
    <property type="match status" value="1"/>
</dbReference>
<protein>
    <submittedName>
        <fullName evidence="3">RHS repeat-associated core domain-containing protein</fullName>
    </submittedName>
</protein>
<evidence type="ECO:0000256" key="1">
    <source>
        <dbReference type="ARBA" id="ARBA00022737"/>
    </source>
</evidence>
<organism evidence="3 4">
    <name type="scientific">Celeribacter baekdonensis</name>
    <dbReference type="NCBI Taxonomy" id="875171"/>
    <lineage>
        <taxon>Bacteria</taxon>
        <taxon>Pseudomonadati</taxon>
        <taxon>Pseudomonadota</taxon>
        <taxon>Alphaproteobacteria</taxon>
        <taxon>Rhodobacterales</taxon>
        <taxon>Roseobacteraceae</taxon>
        <taxon>Celeribacter</taxon>
    </lineage>
</organism>
<keyword evidence="1" id="KW-0677">Repeat</keyword>
<proteinExistence type="predicted"/>
<reference evidence="3 4" key="1">
    <citation type="submission" date="2016-10" db="EMBL/GenBank/DDBJ databases">
        <authorList>
            <person name="de Groot N.N."/>
        </authorList>
    </citation>
    <scope>NUCLEOTIDE SEQUENCE [LARGE SCALE GENOMIC DNA]</scope>
    <source>
        <strain evidence="3 4">DSM 27375</strain>
    </source>
</reference>
<dbReference type="Proteomes" id="UP000182284">
    <property type="component" value="Unassembled WGS sequence"/>
</dbReference>
<dbReference type="PANTHER" id="PTHR32305">
    <property type="match status" value="1"/>
</dbReference>
<evidence type="ECO:0000313" key="3">
    <source>
        <dbReference type="EMBL" id="SDG38810.1"/>
    </source>
</evidence>
<dbReference type="InterPro" id="IPR022385">
    <property type="entry name" value="Rhs_assc_core"/>
</dbReference>
<dbReference type="Pfam" id="PF25023">
    <property type="entry name" value="TEN_YD-shell"/>
    <property type="match status" value="1"/>
</dbReference>
<feature type="domain" description="Teneurin-like YD-shell" evidence="2">
    <location>
        <begin position="7"/>
        <end position="106"/>
    </location>
</feature>
<dbReference type="Gene3D" id="2.180.10.10">
    <property type="entry name" value="RHS repeat-associated core"/>
    <property type="match status" value="1"/>
</dbReference>
<dbReference type="InterPro" id="IPR050708">
    <property type="entry name" value="T6SS_VgrG/RHS"/>
</dbReference>
<name>A0A1G7TWE0_9RHOB</name>
<accession>A0A1G7TWE0</accession>